<accession>A0A143BJZ3</accession>
<dbReference type="EMBL" id="CP011454">
    <property type="protein sequence ID" value="AMW04832.1"/>
    <property type="molecule type" value="Genomic_DNA"/>
</dbReference>
<dbReference type="Proteomes" id="UP000076404">
    <property type="component" value="Chromosome"/>
</dbReference>
<reference evidence="1 2" key="1">
    <citation type="journal article" date="2014" name="Proc. Natl. Acad. Sci. U.S.A.">
        <title>Functional type 2 photosynthetic reaction centers found in the rare bacterial phylum Gemmatimonadetes.</title>
        <authorList>
            <person name="Zeng Y."/>
            <person name="Feng F."/>
            <person name="Medova H."/>
            <person name="Dean J."/>
            <person name="Koblizek M."/>
        </authorList>
    </citation>
    <scope>NUCLEOTIDE SEQUENCE [LARGE SCALE GENOMIC DNA]</scope>
    <source>
        <strain evidence="1 2">AP64</strain>
    </source>
</reference>
<keyword evidence="2" id="KW-1185">Reference proteome</keyword>
<dbReference type="KEGG" id="gph:GEMMAAP_08290"/>
<gene>
    <name evidence="1" type="ORF">GEMMAAP_08290</name>
</gene>
<sequence length="191" mass="19818">MRRAPVSTTPLLMRVLGLLLLAVTPWGVSLAQGTCVTGTSNNSSCRLEVNISSTIQATRRLVVTPGTSFSLTPASGQLGVDDYTAGMFNASGSIQLLVQSNAPWRVSMQALSATLTGSCTNKSASTIQWGTTSATRTTPVSLSATTVFSGGTFTTGQPRDVFLRVGLGWLTDGPVSEANCTLPVSFSVSPP</sequence>
<name>A0A143BJZ3_9BACT</name>
<dbReference type="AlphaFoldDB" id="A0A143BJZ3"/>
<evidence type="ECO:0000313" key="2">
    <source>
        <dbReference type="Proteomes" id="UP000076404"/>
    </source>
</evidence>
<evidence type="ECO:0000313" key="1">
    <source>
        <dbReference type="EMBL" id="AMW04832.1"/>
    </source>
</evidence>
<protein>
    <submittedName>
        <fullName evidence="1">Uncharacterized protein</fullName>
    </submittedName>
</protein>
<organism evidence="1 2">
    <name type="scientific">Gemmatimonas phototrophica</name>
    <dbReference type="NCBI Taxonomy" id="1379270"/>
    <lineage>
        <taxon>Bacteria</taxon>
        <taxon>Pseudomonadati</taxon>
        <taxon>Gemmatimonadota</taxon>
        <taxon>Gemmatimonadia</taxon>
        <taxon>Gemmatimonadales</taxon>
        <taxon>Gemmatimonadaceae</taxon>
        <taxon>Gemmatimonas</taxon>
    </lineage>
</organism>
<proteinExistence type="predicted"/>
<reference evidence="1 2" key="2">
    <citation type="journal article" date="2016" name="Environ. Microbiol. Rep.">
        <title>Metagenomic evidence for the presence of phototrophic Gemmatimonadetes bacteria in diverse environments.</title>
        <authorList>
            <person name="Zeng Y."/>
            <person name="Baumbach J."/>
            <person name="Barbosa E.G."/>
            <person name="Azevedo V."/>
            <person name="Zhang C."/>
            <person name="Koblizek M."/>
        </authorList>
    </citation>
    <scope>NUCLEOTIDE SEQUENCE [LARGE SCALE GENOMIC DNA]</scope>
    <source>
        <strain evidence="1 2">AP64</strain>
    </source>
</reference>